<evidence type="ECO:0000256" key="1">
    <source>
        <dbReference type="SAM" id="MobiDB-lite"/>
    </source>
</evidence>
<reference evidence="3 4" key="1">
    <citation type="submission" date="2020-05" db="EMBL/GenBank/DDBJ databases">
        <title>Identification and distribution of gene clusters putatively required for synthesis of sphingolipid metabolism inhibitors in phylogenetically diverse species of the filamentous fungus Fusarium.</title>
        <authorList>
            <person name="Kim H.-S."/>
            <person name="Busman M."/>
            <person name="Brown D.W."/>
            <person name="Divon H."/>
            <person name="Uhlig S."/>
            <person name="Proctor R.H."/>
        </authorList>
    </citation>
    <scope>NUCLEOTIDE SEQUENCE [LARGE SCALE GENOMIC DNA]</scope>
    <source>
        <strain evidence="3 4">NRRL 36939</strain>
    </source>
</reference>
<keyword evidence="4" id="KW-1185">Reference proteome</keyword>
<dbReference type="EMBL" id="JAAOAS010000127">
    <property type="protein sequence ID" value="KAF5591853.1"/>
    <property type="molecule type" value="Genomic_DNA"/>
</dbReference>
<organism evidence="3 4">
    <name type="scientific">Fusarium pseudocircinatum</name>
    <dbReference type="NCBI Taxonomy" id="56676"/>
    <lineage>
        <taxon>Eukaryota</taxon>
        <taxon>Fungi</taxon>
        <taxon>Dikarya</taxon>
        <taxon>Ascomycota</taxon>
        <taxon>Pezizomycotina</taxon>
        <taxon>Sordariomycetes</taxon>
        <taxon>Hypocreomycetidae</taxon>
        <taxon>Hypocreales</taxon>
        <taxon>Nectriaceae</taxon>
        <taxon>Fusarium</taxon>
        <taxon>Fusarium fujikuroi species complex</taxon>
    </lineage>
</organism>
<evidence type="ECO:0000313" key="4">
    <source>
        <dbReference type="Proteomes" id="UP000546213"/>
    </source>
</evidence>
<dbReference type="AlphaFoldDB" id="A0A8H5P888"/>
<feature type="compositionally biased region" description="Basic and acidic residues" evidence="1">
    <location>
        <begin position="39"/>
        <end position="51"/>
    </location>
</feature>
<comment type="caution">
    <text evidence="3">The sequence shown here is derived from an EMBL/GenBank/DDBJ whole genome shotgun (WGS) entry which is preliminary data.</text>
</comment>
<evidence type="ECO:0000313" key="3">
    <source>
        <dbReference type="EMBL" id="KAF5591853.1"/>
    </source>
</evidence>
<proteinExistence type="predicted"/>
<sequence>MPPKPPKGGETLGGILFGGTLYAIMVSGLASLLENTNDNNKDIKEEPKQAEPKPTGPNWLQKRLKEPGYYKKQVQEEFKEFNDKLNAEQPKYDITILELNPYLLGQQFQRFRQDNPGDVRVIWTEYDLYYFTLCPVSASEEGYPLE</sequence>
<feature type="transmembrane region" description="Helical" evidence="2">
    <location>
        <begin position="12"/>
        <end position="33"/>
    </location>
</feature>
<accession>A0A8H5P888</accession>
<name>A0A8H5P888_9HYPO</name>
<gene>
    <name evidence="3" type="ORF">FPCIR_5920</name>
</gene>
<feature type="region of interest" description="Disordered" evidence="1">
    <location>
        <begin position="37"/>
        <end position="62"/>
    </location>
</feature>
<evidence type="ECO:0000256" key="2">
    <source>
        <dbReference type="SAM" id="Phobius"/>
    </source>
</evidence>
<keyword evidence="2" id="KW-0472">Membrane</keyword>
<dbReference type="OrthoDB" id="5055973at2759"/>
<dbReference type="Proteomes" id="UP000546213">
    <property type="component" value="Unassembled WGS sequence"/>
</dbReference>
<keyword evidence="2" id="KW-0812">Transmembrane</keyword>
<keyword evidence="2" id="KW-1133">Transmembrane helix</keyword>
<protein>
    <submittedName>
        <fullName evidence="3">Uncharacterized protein</fullName>
    </submittedName>
</protein>